<evidence type="ECO:0000313" key="2">
    <source>
        <dbReference type="EMBL" id="OLZ48422.1"/>
    </source>
</evidence>
<evidence type="ECO:0000313" key="3">
    <source>
        <dbReference type="Proteomes" id="UP000187486"/>
    </source>
</evidence>
<gene>
    <name evidence="2" type="ORF">BS329_25315</name>
</gene>
<evidence type="ECO:0000256" key="1">
    <source>
        <dbReference type="SAM" id="MobiDB-lite"/>
    </source>
</evidence>
<name>A0A1R0KNR0_9PSEU</name>
<keyword evidence="3" id="KW-1185">Reference proteome</keyword>
<dbReference type="Proteomes" id="UP000187486">
    <property type="component" value="Unassembled WGS sequence"/>
</dbReference>
<protein>
    <recommendedName>
        <fullName evidence="4">ESX-1 secretion-associated protein</fullName>
    </recommendedName>
</protein>
<dbReference type="Pfam" id="PF19840">
    <property type="entry name" value="DUF6317"/>
    <property type="match status" value="1"/>
</dbReference>
<reference evidence="2 3" key="1">
    <citation type="submission" date="2016-01" db="EMBL/GenBank/DDBJ databases">
        <title>Amycolatopsis coloradensis genome sequencing and assembly.</title>
        <authorList>
            <person name="Mayilraj S."/>
        </authorList>
    </citation>
    <scope>NUCLEOTIDE SEQUENCE [LARGE SCALE GENOMIC DNA]</scope>
    <source>
        <strain evidence="2 3">DSM 44225</strain>
    </source>
</reference>
<comment type="caution">
    <text evidence="2">The sequence shown here is derived from an EMBL/GenBank/DDBJ whole genome shotgun (WGS) entry which is preliminary data.</text>
</comment>
<dbReference type="STRING" id="76021.BS329_25315"/>
<dbReference type="OrthoDB" id="3629109at2"/>
<dbReference type="RefSeq" id="WP_076163738.1">
    <property type="nucleotide sequence ID" value="NZ_JBEZVB010000114.1"/>
</dbReference>
<dbReference type="EMBL" id="MQUQ01000014">
    <property type="protein sequence ID" value="OLZ48422.1"/>
    <property type="molecule type" value="Genomic_DNA"/>
</dbReference>
<accession>A0A1R0KNR0</accession>
<evidence type="ECO:0008006" key="4">
    <source>
        <dbReference type="Google" id="ProtNLM"/>
    </source>
</evidence>
<dbReference type="AlphaFoldDB" id="A0A1R0KNR0"/>
<feature type="region of interest" description="Disordered" evidence="1">
    <location>
        <begin position="86"/>
        <end position="106"/>
    </location>
</feature>
<sequence length="106" mass="10567">MSGYQVVIDGIRQSGKAAGRVADGLRGAAGSATVPGGDAGIPGARAVGKLAEVKQALQDRERSFGTRLDTHGASMATAADRYRTQDAAAASDLSTAPQPTGGVKAV</sequence>
<dbReference type="InterPro" id="IPR045558">
    <property type="entry name" value="DUF6317"/>
</dbReference>
<proteinExistence type="predicted"/>
<organism evidence="2 3">
    <name type="scientific">Amycolatopsis coloradensis</name>
    <dbReference type="NCBI Taxonomy" id="76021"/>
    <lineage>
        <taxon>Bacteria</taxon>
        <taxon>Bacillati</taxon>
        <taxon>Actinomycetota</taxon>
        <taxon>Actinomycetes</taxon>
        <taxon>Pseudonocardiales</taxon>
        <taxon>Pseudonocardiaceae</taxon>
        <taxon>Amycolatopsis</taxon>
    </lineage>
</organism>